<organism evidence="13 14">
    <name type="scientific">Ohtaekwangia koreensis</name>
    <dbReference type="NCBI Taxonomy" id="688867"/>
    <lineage>
        <taxon>Bacteria</taxon>
        <taxon>Pseudomonadati</taxon>
        <taxon>Bacteroidota</taxon>
        <taxon>Cytophagia</taxon>
        <taxon>Cytophagales</taxon>
        <taxon>Fulvivirgaceae</taxon>
        <taxon>Ohtaekwangia</taxon>
    </lineage>
</organism>
<keyword evidence="10" id="KW-0732">Signal</keyword>
<dbReference type="EMBL" id="FUZU01000004">
    <property type="protein sequence ID" value="SKC86413.1"/>
    <property type="molecule type" value="Genomic_DNA"/>
</dbReference>
<keyword evidence="5 9" id="KW-0798">TonB box</keyword>
<name>A0A1T5MEA4_9BACT</name>
<evidence type="ECO:0000313" key="13">
    <source>
        <dbReference type="EMBL" id="SKC86413.1"/>
    </source>
</evidence>
<dbReference type="SUPFAM" id="SSF49464">
    <property type="entry name" value="Carboxypeptidase regulatory domain-like"/>
    <property type="match status" value="1"/>
</dbReference>
<comment type="subcellular location">
    <subcellularLocation>
        <location evidence="1 8">Cell outer membrane</location>
        <topology evidence="1 8">Multi-pass membrane protein</topology>
    </subcellularLocation>
</comment>
<dbReference type="InterPro" id="IPR037066">
    <property type="entry name" value="Plug_dom_sf"/>
</dbReference>
<keyword evidence="6 8" id="KW-0472">Membrane</keyword>
<proteinExistence type="inferred from homology"/>
<evidence type="ECO:0000256" key="1">
    <source>
        <dbReference type="ARBA" id="ARBA00004571"/>
    </source>
</evidence>
<dbReference type="Proteomes" id="UP000190961">
    <property type="component" value="Unassembled WGS sequence"/>
</dbReference>
<dbReference type="STRING" id="688867.SAMN05660236_5145"/>
<accession>A0A1T5MEA4</accession>
<evidence type="ECO:0000259" key="11">
    <source>
        <dbReference type="Pfam" id="PF00593"/>
    </source>
</evidence>
<evidence type="ECO:0000256" key="10">
    <source>
        <dbReference type="SAM" id="SignalP"/>
    </source>
</evidence>
<dbReference type="InterPro" id="IPR023996">
    <property type="entry name" value="TonB-dep_OMP_SusC/RagA"/>
</dbReference>
<dbReference type="NCBIfam" id="TIGR04057">
    <property type="entry name" value="SusC_RagA_signa"/>
    <property type="match status" value="1"/>
</dbReference>
<dbReference type="OrthoDB" id="9768177at2"/>
<evidence type="ECO:0000256" key="3">
    <source>
        <dbReference type="ARBA" id="ARBA00022452"/>
    </source>
</evidence>
<dbReference type="InterPro" id="IPR012910">
    <property type="entry name" value="Plug_dom"/>
</dbReference>
<feature type="chain" id="PRO_5013182679" evidence="10">
    <location>
        <begin position="35"/>
        <end position="1113"/>
    </location>
</feature>
<dbReference type="GO" id="GO:0009279">
    <property type="term" value="C:cell outer membrane"/>
    <property type="evidence" value="ECO:0007669"/>
    <property type="project" value="UniProtKB-SubCell"/>
</dbReference>
<dbReference type="InterPro" id="IPR023997">
    <property type="entry name" value="TonB-dep_OMP_SusC/RagA_CS"/>
</dbReference>
<gene>
    <name evidence="13" type="ORF">SAMN05660236_5145</name>
</gene>
<dbReference type="Gene3D" id="2.60.40.1120">
    <property type="entry name" value="Carboxypeptidase-like, regulatory domain"/>
    <property type="match status" value="1"/>
</dbReference>
<dbReference type="InterPro" id="IPR039426">
    <property type="entry name" value="TonB-dep_rcpt-like"/>
</dbReference>
<reference evidence="13 14" key="1">
    <citation type="submission" date="2017-02" db="EMBL/GenBank/DDBJ databases">
        <authorList>
            <person name="Peterson S.W."/>
        </authorList>
    </citation>
    <scope>NUCLEOTIDE SEQUENCE [LARGE SCALE GENOMIC DNA]</scope>
    <source>
        <strain evidence="13 14">DSM 25262</strain>
    </source>
</reference>
<feature type="domain" description="TonB-dependent receptor-like beta-barrel" evidence="11">
    <location>
        <begin position="519"/>
        <end position="1059"/>
    </location>
</feature>
<evidence type="ECO:0000256" key="2">
    <source>
        <dbReference type="ARBA" id="ARBA00022448"/>
    </source>
</evidence>
<keyword evidence="4 8" id="KW-0812">Transmembrane</keyword>
<evidence type="ECO:0000256" key="5">
    <source>
        <dbReference type="ARBA" id="ARBA00023077"/>
    </source>
</evidence>
<evidence type="ECO:0000259" key="12">
    <source>
        <dbReference type="Pfam" id="PF07715"/>
    </source>
</evidence>
<dbReference type="Pfam" id="PF00593">
    <property type="entry name" value="TonB_dep_Rec_b-barrel"/>
    <property type="match status" value="1"/>
</dbReference>
<evidence type="ECO:0000256" key="7">
    <source>
        <dbReference type="ARBA" id="ARBA00023237"/>
    </source>
</evidence>
<evidence type="ECO:0000256" key="9">
    <source>
        <dbReference type="RuleBase" id="RU003357"/>
    </source>
</evidence>
<dbReference type="NCBIfam" id="TIGR04056">
    <property type="entry name" value="OMP_RagA_SusC"/>
    <property type="match status" value="1"/>
</dbReference>
<keyword evidence="2 8" id="KW-0813">Transport</keyword>
<dbReference type="Gene3D" id="2.170.130.10">
    <property type="entry name" value="TonB-dependent receptor, plug domain"/>
    <property type="match status" value="1"/>
</dbReference>
<evidence type="ECO:0000256" key="6">
    <source>
        <dbReference type="ARBA" id="ARBA00023136"/>
    </source>
</evidence>
<dbReference type="SUPFAM" id="SSF56935">
    <property type="entry name" value="Porins"/>
    <property type="match status" value="1"/>
</dbReference>
<dbReference type="Gene3D" id="2.40.170.20">
    <property type="entry name" value="TonB-dependent receptor, beta-barrel domain"/>
    <property type="match status" value="1"/>
</dbReference>
<keyword evidence="3 8" id="KW-1134">Transmembrane beta strand</keyword>
<evidence type="ECO:0000256" key="8">
    <source>
        <dbReference type="PROSITE-ProRule" id="PRU01360"/>
    </source>
</evidence>
<dbReference type="InterPro" id="IPR000531">
    <property type="entry name" value="Beta-barrel_TonB"/>
</dbReference>
<dbReference type="Pfam" id="PF13715">
    <property type="entry name" value="CarbopepD_reg_2"/>
    <property type="match status" value="1"/>
</dbReference>
<dbReference type="FunFam" id="2.170.130.10:FF:000008">
    <property type="entry name" value="SusC/RagA family TonB-linked outer membrane protein"/>
    <property type="match status" value="1"/>
</dbReference>
<feature type="signal peptide" evidence="10">
    <location>
        <begin position="1"/>
        <end position="34"/>
    </location>
</feature>
<comment type="similarity">
    <text evidence="8 9">Belongs to the TonB-dependent receptor family.</text>
</comment>
<dbReference type="AlphaFoldDB" id="A0A1T5MEA4"/>
<dbReference type="RefSeq" id="WP_079689641.1">
    <property type="nucleotide sequence ID" value="NZ_FUZU01000004.1"/>
</dbReference>
<dbReference type="InterPro" id="IPR036942">
    <property type="entry name" value="Beta-barrel_TonB_sf"/>
</dbReference>
<sequence>MKKLLSIPPQMFHDPCRGLLLLLLCCCSLQTAYAFQSRVIKGQILSADDGTGLPGVNILVKGTPNGTVTDGDGNYSIEVPSPETVLVFSSIGYATTEVTVGAQSSINISLTPDVTSLAEIVVVGYGSVKKSDVTGALSSVSAEQLKAVPVQSISQALQGRAAGVDIAQNSFRPGDNPTIRIRGNRSLIGGNDPLIVLDGIPLPEGSSINDFSPSDVESIEILKDASSTAIYGSRGANGVIIVTTKKGKSGRAKVTYDAFYGVSSPLADIDMKSGGQHAELRREALRNNAGLVYSLPWADVNADFVNFGQQDIEVWNSVADGYEWVDRDARIPVMRAVTAEERANYEKYYAQYAYRYPEGSTSRTADIQTKLNNLRALLDDPNLQIPVYNSEKVRTTDWGDLVLRTGKKQSHQFSVAGGTENIGLFFGAGYYKEEGIQMAQDFDRFNAKVGLDYKVNDFLKVGGTITGTLSTQNYGSPLYFRAIGQVPLAIPYDASGNIIFQPGGDPLVFSPLNEIDDFIDDRRTTRIFGSYYADLKLYKGFRFRVNAGTDLKQYRRGRYQGPYTSDRRGGTSWAEYNQENRFTWVMENLLFYDKQIGDKHTIGLTAMYSMQKDRFESSITNVANLPYPSQLYYNLGSTNAAGPDAFGSDFSEKVILSYMARVNYSLLDRYLLTLTGRYDGLSPLAPGNKWGFFPSASLAWKIHQEPFMSTITAIDELKLRVGYGEVGNAGVPPYLVPGRLNKVPYVWGETAAWGYVPQFVPNPNLRWEGTRSINVGIDFGLIGGRISGTVEAYEQTTDDLMMWRQLPTASGFSSILENIGKVRNRGIEFSLNTINIDASNGLRWETNIIFSKNKEELLELYGGTNDDLGNRWFIGHPVTTYYDWEPIGVWQTDEADAAAAYGRIPGQSKVKDQITDNDGDGVKDGPDGLINANDQVIRGNNVPDWTGSIVNKVSYKNFELSFMVYTRQGSTIASGYYRPALAGRYPEPALVDYWTPANPTNMYPRPTTDQERIDYPQSYLFQDGSFVKIRNITLGYSFPKNMVSRFKMESLRIYATAYNPFLWTDFKGGDPEFYANSTRVDRGLNVPITNVDDQLIGNNLSEKSIVFGLTVGF</sequence>
<dbReference type="InterPro" id="IPR008969">
    <property type="entry name" value="CarboxyPept-like_regulatory"/>
</dbReference>
<keyword evidence="14" id="KW-1185">Reference proteome</keyword>
<feature type="domain" description="TonB-dependent receptor plug" evidence="12">
    <location>
        <begin position="130"/>
        <end position="239"/>
    </location>
</feature>
<keyword evidence="7 8" id="KW-0998">Cell outer membrane</keyword>
<dbReference type="Pfam" id="PF07715">
    <property type="entry name" value="Plug"/>
    <property type="match status" value="1"/>
</dbReference>
<protein>
    <submittedName>
        <fullName evidence="13">TonB-linked outer membrane protein, SusC/RagA family</fullName>
    </submittedName>
</protein>
<evidence type="ECO:0000313" key="14">
    <source>
        <dbReference type="Proteomes" id="UP000190961"/>
    </source>
</evidence>
<evidence type="ECO:0000256" key="4">
    <source>
        <dbReference type="ARBA" id="ARBA00022692"/>
    </source>
</evidence>
<dbReference type="PROSITE" id="PS52016">
    <property type="entry name" value="TONB_DEPENDENT_REC_3"/>
    <property type="match status" value="1"/>
</dbReference>